<evidence type="ECO:0000313" key="2">
    <source>
        <dbReference type="Proteomes" id="UP000011713"/>
    </source>
</evidence>
<reference evidence="2" key="1">
    <citation type="journal article" date="2010" name="Science">
        <title>Signatures of adaptation to obligate biotrophy in the Hyaloperonospora arabidopsidis genome.</title>
        <authorList>
            <person name="Baxter L."/>
            <person name="Tripathy S."/>
            <person name="Ishaque N."/>
            <person name="Boot N."/>
            <person name="Cabral A."/>
            <person name="Kemen E."/>
            <person name="Thines M."/>
            <person name="Ah-Fong A."/>
            <person name="Anderson R."/>
            <person name="Badejoko W."/>
            <person name="Bittner-Eddy P."/>
            <person name="Boore J.L."/>
            <person name="Chibucos M.C."/>
            <person name="Coates M."/>
            <person name="Dehal P."/>
            <person name="Delehaunty K."/>
            <person name="Dong S."/>
            <person name="Downton P."/>
            <person name="Dumas B."/>
            <person name="Fabro G."/>
            <person name="Fronick C."/>
            <person name="Fuerstenberg S.I."/>
            <person name="Fulton L."/>
            <person name="Gaulin E."/>
            <person name="Govers F."/>
            <person name="Hughes L."/>
            <person name="Humphray S."/>
            <person name="Jiang R.H."/>
            <person name="Judelson H."/>
            <person name="Kamoun S."/>
            <person name="Kyung K."/>
            <person name="Meijer H."/>
            <person name="Minx P."/>
            <person name="Morris P."/>
            <person name="Nelson J."/>
            <person name="Phuntumart V."/>
            <person name="Qutob D."/>
            <person name="Rehmany A."/>
            <person name="Rougon-Cardoso A."/>
            <person name="Ryden P."/>
            <person name="Torto-Alalibo T."/>
            <person name="Studholme D."/>
            <person name="Wang Y."/>
            <person name="Win J."/>
            <person name="Wood J."/>
            <person name="Clifton S.W."/>
            <person name="Rogers J."/>
            <person name="Van den Ackerveken G."/>
            <person name="Jones J.D."/>
            <person name="McDowell J.M."/>
            <person name="Beynon J."/>
            <person name="Tyler B.M."/>
        </authorList>
    </citation>
    <scope>NUCLEOTIDE SEQUENCE [LARGE SCALE GENOMIC DNA]</scope>
    <source>
        <strain evidence="2">Emoy2</strain>
    </source>
</reference>
<dbReference type="InParanoid" id="M4BFQ7"/>
<dbReference type="EMBL" id="JH598211">
    <property type="status" value="NOT_ANNOTATED_CDS"/>
    <property type="molecule type" value="Genomic_DNA"/>
</dbReference>
<dbReference type="EnsemblProtists" id="HpaT805127">
    <property type="protein sequence ID" value="HpaP805127"/>
    <property type="gene ID" value="HpaG805127"/>
</dbReference>
<protein>
    <submittedName>
        <fullName evidence="1">Uncharacterized protein</fullName>
    </submittedName>
</protein>
<proteinExistence type="predicted"/>
<organism evidence="1 2">
    <name type="scientific">Hyaloperonospora arabidopsidis (strain Emoy2)</name>
    <name type="common">Downy mildew agent</name>
    <name type="synonym">Peronospora arabidopsidis</name>
    <dbReference type="NCBI Taxonomy" id="559515"/>
    <lineage>
        <taxon>Eukaryota</taxon>
        <taxon>Sar</taxon>
        <taxon>Stramenopiles</taxon>
        <taxon>Oomycota</taxon>
        <taxon>Peronosporomycetes</taxon>
        <taxon>Peronosporales</taxon>
        <taxon>Peronosporaceae</taxon>
        <taxon>Hyaloperonospora</taxon>
    </lineage>
</organism>
<sequence length="76" mass="8794">MVIARFGCVVCPDSYESILFVSSRFLKSHTKRIMLGGVSWCSSYGGRRLRQGDIQMQPKAYRIHRHAYFSTLSRSY</sequence>
<keyword evidence="2" id="KW-1185">Reference proteome</keyword>
<name>M4BFQ7_HYAAE</name>
<evidence type="ECO:0000313" key="1">
    <source>
        <dbReference type="EnsemblProtists" id="HpaP805127"/>
    </source>
</evidence>
<dbReference type="VEuPathDB" id="FungiDB:HpaG805127"/>
<dbReference type="Proteomes" id="UP000011713">
    <property type="component" value="Unassembled WGS sequence"/>
</dbReference>
<dbReference type="AlphaFoldDB" id="M4BFQ7"/>
<accession>M4BFQ7</accession>
<reference evidence="1" key="2">
    <citation type="submission" date="2015-06" db="UniProtKB">
        <authorList>
            <consortium name="EnsemblProtists"/>
        </authorList>
    </citation>
    <scope>IDENTIFICATION</scope>
    <source>
        <strain evidence="1">Emoy2</strain>
    </source>
</reference>
<dbReference type="HOGENOM" id="CLU_2659828_0_0_1"/>